<evidence type="ECO:0000313" key="1">
    <source>
        <dbReference type="EMBL" id="GBN18695.1"/>
    </source>
</evidence>
<organism evidence="1 2">
    <name type="scientific">Araneus ventricosus</name>
    <name type="common">Orbweaver spider</name>
    <name type="synonym">Epeira ventricosa</name>
    <dbReference type="NCBI Taxonomy" id="182803"/>
    <lineage>
        <taxon>Eukaryota</taxon>
        <taxon>Metazoa</taxon>
        <taxon>Ecdysozoa</taxon>
        <taxon>Arthropoda</taxon>
        <taxon>Chelicerata</taxon>
        <taxon>Arachnida</taxon>
        <taxon>Araneae</taxon>
        <taxon>Araneomorphae</taxon>
        <taxon>Entelegynae</taxon>
        <taxon>Araneoidea</taxon>
        <taxon>Araneidae</taxon>
        <taxon>Araneus</taxon>
    </lineage>
</organism>
<protein>
    <submittedName>
        <fullName evidence="1">Uncharacterized protein</fullName>
    </submittedName>
</protein>
<keyword evidence="2" id="KW-1185">Reference proteome</keyword>
<reference evidence="1 2" key="1">
    <citation type="journal article" date="2019" name="Sci. Rep.">
        <title>Orb-weaving spider Araneus ventricosus genome elucidates the spidroin gene catalogue.</title>
        <authorList>
            <person name="Kono N."/>
            <person name="Nakamura H."/>
            <person name="Ohtoshi R."/>
            <person name="Moran D.A.P."/>
            <person name="Shinohara A."/>
            <person name="Yoshida Y."/>
            <person name="Fujiwara M."/>
            <person name="Mori M."/>
            <person name="Tomita M."/>
            <person name="Arakawa K."/>
        </authorList>
    </citation>
    <scope>NUCLEOTIDE SEQUENCE [LARGE SCALE GENOMIC DNA]</scope>
</reference>
<comment type="caution">
    <text evidence="1">The sequence shown here is derived from an EMBL/GenBank/DDBJ whole genome shotgun (WGS) entry which is preliminary data.</text>
</comment>
<gene>
    <name evidence="1" type="ORF">AVEN_230181_1</name>
</gene>
<evidence type="ECO:0000313" key="2">
    <source>
        <dbReference type="Proteomes" id="UP000499080"/>
    </source>
</evidence>
<dbReference type="Proteomes" id="UP000499080">
    <property type="component" value="Unassembled WGS sequence"/>
</dbReference>
<proteinExistence type="predicted"/>
<accession>A0A4Y2LV84</accession>
<name>A0A4Y2LV84_ARAVE</name>
<sequence>MKCSLCVASVRSLLQQKEESMTHPNEVKTRKEILEYLKIITCRTHMRLLNENQGLGTILHHAWREPYVTCLTNENQRLGTFLHHVWREPDVTCVTKGSHIG</sequence>
<dbReference type="EMBL" id="BGPR01006404">
    <property type="protein sequence ID" value="GBN18695.1"/>
    <property type="molecule type" value="Genomic_DNA"/>
</dbReference>
<dbReference type="AlphaFoldDB" id="A0A4Y2LV84"/>